<evidence type="ECO:0000313" key="5">
    <source>
        <dbReference type="Proteomes" id="UP000321058"/>
    </source>
</evidence>
<sequence>MKLGRFEIGVDIGGTFTDIVCRERGGALHVLKVPTTRDDPSQAVIKSIAELAERWGVDADGIGRFAHGTTVATNAVLERKGARIGVLTTAGFRDVLEIGRQLRTDVYRVILDPQAPVFLAPRRYRREIPERLDASGTVLTALDEAAVVKAADELVQEGVEALAISFLFSFRNPVHERRAAELIRKRHPALALSLSHEVDPAFREYERTVITAFDAYLKPRVDTYLARLGKGLAKAGIDAPLQVMQSRGGLAIAEVARQRPVRLFLSGPAAGVIGGQIVGASAATDDLITIDVGGTSADIALISRRKPMLRSEGVIGGYAVRVAMVDVTTLGAGGGSIAHLDASGGLRVGPHSAGSEPGPACYGRGGENATVTDASVVLGYLDPDFFAGGRLRLEPAKATEAIDTKVAKQLNMTTAEAALGIHRVLNAQMAEGIRLVSVRQGIDPRTYALVPLGGAGGIHATALARELGIRRIIVPRLPGVLSAAGLLAAPIEHEITAEFATPIATFDLAALREKLGEIDRRAAALMAAEKADADKVTISYFADVCYIGQSYNLEIPLHPDDADPAGRLYRDFLEAHDRIYGHSVEIPAKIVGVRTVHRAGGSEILDEMRFAASGGPTEIGQRKIMVAGEPGFVSATVYDRNALPEGFSFAGPAIIQQSDTTTLVEPGWSCMVDGAGNLIVTRQEG</sequence>
<evidence type="ECO:0000259" key="1">
    <source>
        <dbReference type="Pfam" id="PF01968"/>
    </source>
</evidence>
<dbReference type="Pfam" id="PF01968">
    <property type="entry name" value="Hydantoinase_A"/>
    <property type="match status" value="1"/>
</dbReference>
<dbReference type="RefSeq" id="WP_147150424.1">
    <property type="nucleotide sequence ID" value="NZ_BKAJ01000064.1"/>
</dbReference>
<feature type="domain" description="Acetophenone carboxylase-like C-terminal" evidence="3">
    <location>
        <begin position="511"/>
        <end position="674"/>
    </location>
</feature>
<dbReference type="Proteomes" id="UP000321058">
    <property type="component" value="Unassembled WGS sequence"/>
</dbReference>
<dbReference type="PANTHER" id="PTHR11365:SF23">
    <property type="entry name" value="HYPOTHETICAL 5-OXOPROLINASE (EUROFUNG)-RELATED"/>
    <property type="match status" value="1"/>
</dbReference>
<dbReference type="OrthoDB" id="7314499at2"/>
<dbReference type="Pfam" id="PF19278">
    <property type="entry name" value="Hydant_A_C"/>
    <property type="match status" value="1"/>
</dbReference>
<reference evidence="4 5" key="1">
    <citation type="submission" date="2019-07" db="EMBL/GenBank/DDBJ databases">
        <title>Whole genome shotgun sequence of Reyranella soli NBRC 108950.</title>
        <authorList>
            <person name="Hosoyama A."/>
            <person name="Uohara A."/>
            <person name="Ohji S."/>
            <person name="Ichikawa N."/>
        </authorList>
    </citation>
    <scope>NUCLEOTIDE SEQUENCE [LARGE SCALE GENOMIC DNA]</scope>
    <source>
        <strain evidence="4 5">NBRC 108950</strain>
    </source>
</reference>
<dbReference type="GO" id="GO:0005829">
    <property type="term" value="C:cytosol"/>
    <property type="evidence" value="ECO:0007669"/>
    <property type="project" value="TreeGrafter"/>
</dbReference>
<proteinExistence type="predicted"/>
<dbReference type="InterPro" id="IPR049517">
    <property type="entry name" value="ACX-like_C"/>
</dbReference>
<dbReference type="InterPro" id="IPR045079">
    <property type="entry name" value="Oxoprolinase-like"/>
</dbReference>
<evidence type="ECO:0000259" key="3">
    <source>
        <dbReference type="Pfam" id="PF19278"/>
    </source>
</evidence>
<evidence type="ECO:0000259" key="2">
    <source>
        <dbReference type="Pfam" id="PF05378"/>
    </source>
</evidence>
<dbReference type="Pfam" id="PF05378">
    <property type="entry name" value="Hydant_A_N"/>
    <property type="match status" value="1"/>
</dbReference>
<feature type="domain" description="Hydantoinase A/oxoprolinase" evidence="1">
    <location>
        <begin position="207"/>
        <end position="494"/>
    </location>
</feature>
<protein>
    <submittedName>
        <fullName evidence="4">5-oxoprolinase</fullName>
    </submittedName>
</protein>
<dbReference type="InterPro" id="IPR008040">
    <property type="entry name" value="Hydant_A_N"/>
</dbReference>
<dbReference type="InterPro" id="IPR043129">
    <property type="entry name" value="ATPase_NBD"/>
</dbReference>
<dbReference type="AlphaFoldDB" id="A0A512NBP1"/>
<comment type="caution">
    <text evidence="4">The sequence shown here is derived from an EMBL/GenBank/DDBJ whole genome shotgun (WGS) entry which is preliminary data.</text>
</comment>
<dbReference type="SUPFAM" id="SSF53067">
    <property type="entry name" value="Actin-like ATPase domain"/>
    <property type="match status" value="1"/>
</dbReference>
<evidence type="ECO:0000313" key="4">
    <source>
        <dbReference type="EMBL" id="GEP56353.1"/>
    </source>
</evidence>
<dbReference type="InterPro" id="IPR002821">
    <property type="entry name" value="Hydantoinase_A"/>
</dbReference>
<gene>
    <name evidence="4" type="ORF">RSO01_35190</name>
</gene>
<accession>A0A512NBP1</accession>
<dbReference type="GO" id="GO:0006749">
    <property type="term" value="P:glutathione metabolic process"/>
    <property type="evidence" value="ECO:0007669"/>
    <property type="project" value="TreeGrafter"/>
</dbReference>
<name>A0A512NBP1_9HYPH</name>
<feature type="domain" description="Hydantoinase/oxoprolinase N-terminal" evidence="2">
    <location>
        <begin position="8"/>
        <end position="185"/>
    </location>
</feature>
<organism evidence="4 5">
    <name type="scientific">Reyranella soli</name>
    <dbReference type="NCBI Taxonomy" id="1230389"/>
    <lineage>
        <taxon>Bacteria</taxon>
        <taxon>Pseudomonadati</taxon>
        <taxon>Pseudomonadota</taxon>
        <taxon>Alphaproteobacteria</taxon>
        <taxon>Hyphomicrobiales</taxon>
        <taxon>Reyranellaceae</taxon>
        <taxon>Reyranella</taxon>
    </lineage>
</organism>
<dbReference type="EMBL" id="BKAJ01000064">
    <property type="protein sequence ID" value="GEP56353.1"/>
    <property type="molecule type" value="Genomic_DNA"/>
</dbReference>
<dbReference type="PANTHER" id="PTHR11365">
    <property type="entry name" value="5-OXOPROLINASE RELATED"/>
    <property type="match status" value="1"/>
</dbReference>
<keyword evidence="5" id="KW-1185">Reference proteome</keyword>
<dbReference type="GO" id="GO:0017168">
    <property type="term" value="F:5-oxoprolinase (ATP-hydrolyzing) activity"/>
    <property type="evidence" value="ECO:0007669"/>
    <property type="project" value="TreeGrafter"/>
</dbReference>